<dbReference type="EMBL" id="AUZX01012550">
    <property type="protein sequence ID" value="EQD38921.1"/>
    <property type="molecule type" value="Genomic_DNA"/>
</dbReference>
<comment type="caution">
    <text evidence="3">The sequence shown here is derived from an EMBL/GenBank/DDBJ whole genome shotgun (WGS) entry which is preliminary data.</text>
</comment>
<evidence type="ECO:0000313" key="3">
    <source>
        <dbReference type="EMBL" id="EQD38921.1"/>
    </source>
</evidence>
<dbReference type="AlphaFoldDB" id="T0YTJ7"/>
<reference evidence="3" key="1">
    <citation type="submission" date="2013-08" db="EMBL/GenBank/DDBJ databases">
        <authorList>
            <person name="Mendez C."/>
            <person name="Richter M."/>
            <person name="Ferrer M."/>
            <person name="Sanchez J."/>
        </authorList>
    </citation>
    <scope>NUCLEOTIDE SEQUENCE</scope>
</reference>
<dbReference type="Pfam" id="PF18902">
    <property type="entry name" value="DUF5658"/>
    <property type="match status" value="1"/>
</dbReference>
<protein>
    <recommendedName>
        <fullName evidence="2">DUF5658 domain-containing protein</fullName>
    </recommendedName>
</protein>
<organism evidence="3">
    <name type="scientific">mine drainage metagenome</name>
    <dbReference type="NCBI Taxonomy" id="410659"/>
    <lineage>
        <taxon>unclassified sequences</taxon>
        <taxon>metagenomes</taxon>
        <taxon>ecological metagenomes</taxon>
    </lineage>
</organism>
<feature type="domain" description="DUF5658" evidence="2">
    <location>
        <begin position="3"/>
        <end position="93"/>
    </location>
</feature>
<name>T0YTJ7_9ZZZZ</name>
<gene>
    <name evidence="3" type="ORF">B1A_17076</name>
</gene>
<keyword evidence="1" id="KW-0812">Transmembrane</keyword>
<keyword evidence="1" id="KW-0472">Membrane</keyword>
<feature type="transmembrane region" description="Helical" evidence="1">
    <location>
        <begin position="73"/>
        <end position="95"/>
    </location>
</feature>
<accession>T0YTJ7</accession>
<keyword evidence="1" id="KW-1133">Transmembrane helix</keyword>
<evidence type="ECO:0000256" key="1">
    <source>
        <dbReference type="SAM" id="Phobius"/>
    </source>
</evidence>
<sequence length="96" mass="10236">MAVLIMALSCADAALTLLLINRGAREVNPFLISLVHGSPATFVLVKVALTGGGIVCLTLLSRLRVFGWLPVKLILYGVLLAYIGLILYELALLGML</sequence>
<feature type="transmembrane region" description="Helical" evidence="1">
    <location>
        <begin position="40"/>
        <end position="61"/>
    </location>
</feature>
<reference evidence="3" key="2">
    <citation type="journal article" date="2014" name="ISME J.">
        <title>Microbial stratification in low pH oxic and suboxic macroscopic growths along an acid mine drainage.</title>
        <authorList>
            <person name="Mendez-Garcia C."/>
            <person name="Mesa V."/>
            <person name="Sprenger R.R."/>
            <person name="Richter M."/>
            <person name="Diez M.S."/>
            <person name="Solano J."/>
            <person name="Bargiela R."/>
            <person name="Golyshina O.V."/>
            <person name="Manteca A."/>
            <person name="Ramos J.L."/>
            <person name="Gallego J.R."/>
            <person name="Llorente I."/>
            <person name="Martins Dos Santos V.A."/>
            <person name="Jensen O.N."/>
            <person name="Pelaez A.I."/>
            <person name="Sanchez J."/>
            <person name="Ferrer M."/>
        </authorList>
    </citation>
    <scope>NUCLEOTIDE SEQUENCE</scope>
</reference>
<dbReference type="InterPro" id="IPR043717">
    <property type="entry name" value="DUF5658"/>
</dbReference>
<evidence type="ECO:0000259" key="2">
    <source>
        <dbReference type="Pfam" id="PF18902"/>
    </source>
</evidence>
<proteinExistence type="predicted"/>